<dbReference type="GO" id="GO:0035091">
    <property type="term" value="F:phosphatidylinositol binding"/>
    <property type="evidence" value="ECO:0007669"/>
    <property type="project" value="InterPro"/>
</dbReference>
<protein>
    <submittedName>
        <fullName evidence="9">Uncharacterized protein</fullName>
    </submittedName>
</protein>
<gene>
    <name evidence="9" type="ORF">RJ639_016324</name>
</gene>
<evidence type="ECO:0000256" key="6">
    <source>
        <dbReference type="SAM" id="MobiDB-lite"/>
    </source>
</evidence>
<feature type="region of interest" description="Disordered" evidence="6">
    <location>
        <begin position="170"/>
        <end position="208"/>
    </location>
</feature>
<dbReference type="EMBL" id="JAVXUP010001934">
    <property type="protein sequence ID" value="KAK3006885.1"/>
    <property type="molecule type" value="Genomic_DNA"/>
</dbReference>
<feature type="region of interest" description="Disordered" evidence="6">
    <location>
        <begin position="371"/>
        <end position="427"/>
    </location>
</feature>
<dbReference type="Gene3D" id="1.25.40.90">
    <property type="match status" value="1"/>
</dbReference>
<evidence type="ECO:0000256" key="3">
    <source>
        <dbReference type="ARBA" id="ARBA00022448"/>
    </source>
</evidence>
<comment type="similarity">
    <text evidence="2">Belongs to the TOM1 family.</text>
</comment>
<dbReference type="CDD" id="cd03561">
    <property type="entry name" value="VHS"/>
    <property type="match status" value="1"/>
</dbReference>
<evidence type="ECO:0000313" key="9">
    <source>
        <dbReference type="EMBL" id="KAK3006885.1"/>
    </source>
</evidence>
<feature type="domain" description="GAT" evidence="8">
    <location>
        <begin position="201"/>
        <end position="289"/>
    </location>
</feature>
<comment type="caution">
    <text evidence="9">The sequence shown here is derived from an EMBL/GenBank/DDBJ whole genome shotgun (WGS) entry which is preliminary data.</text>
</comment>
<feature type="compositionally biased region" description="Low complexity" evidence="6">
    <location>
        <begin position="406"/>
        <end position="427"/>
    </location>
</feature>
<name>A0AA89ALH2_9ASTE</name>
<reference evidence="9" key="1">
    <citation type="submission" date="2022-12" db="EMBL/GenBank/DDBJ databases">
        <title>Draft genome assemblies for two species of Escallonia (Escalloniales).</title>
        <authorList>
            <person name="Chanderbali A."/>
            <person name="Dervinis C."/>
            <person name="Anghel I."/>
            <person name="Soltis D."/>
            <person name="Soltis P."/>
            <person name="Zapata F."/>
        </authorList>
    </citation>
    <scope>NUCLEOTIDE SEQUENCE</scope>
    <source>
        <strain evidence="9">UCBG64.0493</strain>
        <tissue evidence="9">Leaf</tissue>
    </source>
</reference>
<evidence type="ECO:0000256" key="2">
    <source>
        <dbReference type="ARBA" id="ARBA00007708"/>
    </source>
</evidence>
<dbReference type="InterPro" id="IPR002014">
    <property type="entry name" value="VHS_dom"/>
</dbReference>
<dbReference type="SUPFAM" id="SSF89009">
    <property type="entry name" value="GAT-like domain"/>
    <property type="match status" value="1"/>
</dbReference>
<sequence length="427" mass="47874">MELRRSWVLLINRQAKDVIKAIKKRVGNKHSNTQLYAVMLLEMLMNNIGEAIHRQVINTGLLPVLVKIVKKKSDLPVREKIFLLIDATQTSLGGASGRFPQYYSAYYDLVYYKRFLVNAVAVWYQNLGATVKLQTIAVMYSGNGALCKCRNGSPMSAGVQFPQRPHVILENHPTSNENKKHSPNGELASSVDERSAPQAEPHTVSESSIIQKANAALEVLREVIDAVDTKRPEGAKDEFTLDLVEQCSFQKQRIMHVAMTSRDEKVISRAIELNEQLQKVLAKHDALICGRSTSTSNQYDHEDVDAEEEAEQLFRRIRKGKACAPPEEEDFKAQQPVGMLGSSISEERERLQHRPLIRPVNVELKQELNSMQPAVTIPPPPAKHVEREKFFQENKSDGSSLAGHVRSLSLHSRNASSSRSGSLDYSD</sequence>
<comment type="subcellular location">
    <subcellularLocation>
        <location evidence="1">Membrane</location>
        <topology evidence="1">Peripheral membrane protein</topology>
    </subcellularLocation>
</comment>
<dbReference type="PROSITE" id="PS50179">
    <property type="entry name" value="VHS"/>
    <property type="match status" value="1"/>
</dbReference>
<evidence type="ECO:0000313" key="10">
    <source>
        <dbReference type="Proteomes" id="UP001188597"/>
    </source>
</evidence>
<keyword evidence="4" id="KW-0653">Protein transport</keyword>
<dbReference type="PROSITE" id="PS50909">
    <property type="entry name" value="GAT"/>
    <property type="match status" value="1"/>
</dbReference>
<organism evidence="9 10">
    <name type="scientific">Escallonia herrerae</name>
    <dbReference type="NCBI Taxonomy" id="1293975"/>
    <lineage>
        <taxon>Eukaryota</taxon>
        <taxon>Viridiplantae</taxon>
        <taxon>Streptophyta</taxon>
        <taxon>Embryophyta</taxon>
        <taxon>Tracheophyta</taxon>
        <taxon>Spermatophyta</taxon>
        <taxon>Magnoliopsida</taxon>
        <taxon>eudicotyledons</taxon>
        <taxon>Gunneridae</taxon>
        <taxon>Pentapetalae</taxon>
        <taxon>asterids</taxon>
        <taxon>campanulids</taxon>
        <taxon>Escalloniales</taxon>
        <taxon>Escalloniaceae</taxon>
        <taxon>Escallonia</taxon>
    </lineage>
</organism>
<dbReference type="InterPro" id="IPR044836">
    <property type="entry name" value="TOL_plant"/>
</dbReference>
<dbReference type="Pfam" id="PF00790">
    <property type="entry name" value="VHS"/>
    <property type="match status" value="1"/>
</dbReference>
<dbReference type="AlphaFoldDB" id="A0AA89ALH2"/>
<feature type="compositionally biased region" description="Basic and acidic residues" evidence="6">
    <location>
        <begin position="383"/>
        <end position="396"/>
    </location>
</feature>
<dbReference type="GO" id="GO:0005737">
    <property type="term" value="C:cytoplasm"/>
    <property type="evidence" value="ECO:0007669"/>
    <property type="project" value="UniProtKB-ARBA"/>
</dbReference>
<dbReference type="PANTHER" id="PTHR45898">
    <property type="entry name" value="TOM1-LIKE PROTEIN"/>
    <property type="match status" value="1"/>
</dbReference>
<dbReference type="SMART" id="SM00288">
    <property type="entry name" value="VHS"/>
    <property type="match status" value="1"/>
</dbReference>
<keyword evidence="5" id="KW-0472">Membrane</keyword>
<feature type="domain" description="VHS" evidence="7">
    <location>
        <begin position="1"/>
        <end position="109"/>
    </location>
</feature>
<evidence type="ECO:0000256" key="1">
    <source>
        <dbReference type="ARBA" id="ARBA00004170"/>
    </source>
</evidence>
<proteinExistence type="inferred from homology"/>
<accession>A0AA89ALH2</accession>
<dbReference type="InterPro" id="IPR008942">
    <property type="entry name" value="ENTH_VHS"/>
</dbReference>
<dbReference type="Pfam" id="PF03127">
    <property type="entry name" value="GAT"/>
    <property type="match status" value="1"/>
</dbReference>
<keyword evidence="3" id="KW-0813">Transport</keyword>
<dbReference type="SUPFAM" id="SSF48464">
    <property type="entry name" value="ENTH/VHS domain"/>
    <property type="match status" value="1"/>
</dbReference>
<dbReference type="Gene3D" id="1.20.58.160">
    <property type="match status" value="1"/>
</dbReference>
<evidence type="ECO:0000256" key="4">
    <source>
        <dbReference type="ARBA" id="ARBA00022927"/>
    </source>
</evidence>
<dbReference type="GO" id="GO:0043130">
    <property type="term" value="F:ubiquitin binding"/>
    <property type="evidence" value="ECO:0007669"/>
    <property type="project" value="InterPro"/>
</dbReference>
<evidence type="ECO:0000256" key="5">
    <source>
        <dbReference type="ARBA" id="ARBA00023136"/>
    </source>
</evidence>
<evidence type="ECO:0000259" key="8">
    <source>
        <dbReference type="PROSITE" id="PS50909"/>
    </source>
</evidence>
<evidence type="ECO:0000259" key="7">
    <source>
        <dbReference type="PROSITE" id="PS50179"/>
    </source>
</evidence>
<dbReference type="InterPro" id="IPR004152">
    <property type="entry name" value="GAT_dom"/>
</dbReference>
<dbReference type="Proteomes" id="UP001188597">
    <property type="component" value="Unassembled WGS sequence"/>
</dbReference>
<keyword evidence="10" id="KW-1185">Reference proteome</keyword>
<dbReference type="InterPro" id="IPR038425">
    <property type="entry name" value="GAT_sf"/>
</dbReference>
<dbReference type="PANTHER" id="PTHR45898:SF3">
    <property type="entry name" value="TOM1-LIKE PROTEIN 5"/>
    <property type="match status" value="1"/>
</dbReference>
<dbReference type="GO" id="GO:0043328">
    <property type="term" value="P:protein transport to vacuole involved in ubiquitin-dependent protein catabolic process via the multivesicular body sorting pathway"/>
    <property type="evidence" value="ECO:0007669"/>
    <property type="project" value="InterPro"/>
</dbReference>
<dbReference type="GO" id="GO:0016020">
    <property type="term" value="C:membrane"/>
    <property type="evidence" value="ECO:0007669"/>
    <property type="project" value="UniProtKB-SubCell"/>
</dbReference>
<dbReference type="CDD" id="cd14231">
    <property type="entry name" value="GAT_GGA-like_plant"/>
    <property type="match status" value="1"/>
</dbReference>